<evidence type="ECO:0000313" key="2">
    <source>
        <dbReference type="EMBL" id="CAH0113618.1"/>
    </source>
</evidence>
<keyword evidence="3" id="KW-1185">Reference proteome</keyword>
<dbReference type="Proteomes" id="UP000789390">
    <property type="component" value="Unassembled WGS sequence"/>
</dbReference>
<dbReference type="EMBL" id="CAKKLH010000343">
    <property type="protein sequence ID" value="CAH0113618.1"/>
    <property type="molecule type" value="Genomic_DNA"/>
</dbReference>
<sequence length="319" mass="35897">MLSLLIHVLICIIKMPDDKKDSNDDGKKSGSSSQSGRIGGFRDVPIDFDAGNEGDNKKNKNKNKGGSGDKKKEMPTVYIWYPDDKDHPYGHTALLTDKYYISFWPDGDISEMGKLQAAFHGVPGSLHFHCELDRYCEGNRLPTGSYEIDNATDEAINKIHEEFLEYNGINPADVTLEEGEKHIDDIKNKGWPQKSVAKTLYSYNAHFEGQSSALDLIVPGNALNNQPKNLLLPKRSTFYYHKQSCVSFCFNIIEDADPNPQEMHSKLFDLPTNSQTTGQQVERFRKYPVDFTNGQKKVSKKNNTYAVLMIVMLNDSSSA</sequence>
<evidence type="ECO:0000256" key="1">
    <source>
        <dbReference type="SAM" id="MobiDB-lite"/>
    </source>
</evidence>
<accession>A0A8J2S6S5</accession>
<feature type="region of interest" description="Disordered" evidence="1">
    <location>
        <begin position="18"/>
        <end position="70"/>
    </location>
</feature>
<feature type="compositionally biased region" description="Basic and acidic residues" evidence="1">
    <location>
        <begin position="18"/>
        <end position="28"/>
    </location>
</feature>
<organism evidence="2 3">
    <name type="scientific">Daphnia galeata</name>
    <dbReference type="NCBI Taxonomy" id="27404"/>
    <lineage>
        <taxon>Eukaryota</taxon>
        <taxon>Metazoa</taxon>
        <taxon>Ecdysozoa</taxon>
        <taxon>Arthropoda</taxon>
        <taxon>Crustacea</taxon>
        <taxon>Branchiopoda</taxon>
        <taxon>Diplostraca</taxon>
        <taxon>Cladocera</taxon>
        <taxon>Anomopoda</taxon>
        <taxon>Daphniidae</taxon>
        <taxon>Daphnia</taxon>
    </lineage>
</organism>
<protein>
    <submittedName>
        <fullName evidence="2">Uncharacterized protein</fullName>
    </submittedName>
</protein>
<dbReference type="OrthoDB" id="6387623at2759"/>
<proteinExistence type="predicted"/>
<name>A0A8J2S6S5_9CRUS</name>
<gene>
    <name evidence="2" type="ORF">DGAL_LOCUS17516</name>
</gene>
<dbReference type="AlphaFoldDB" id="A0A8J2S6S5"/>
<comment type="caution">
    <text evidence="2">The sequence shown here is derived from an EMBL/GenBank/DDBJ whole genome shotgun (WGS) entry which is preliminary data.</text>
</comment>
<evidence type="ECO:0000313" key="3">
    <source>
        <dbReference type="Proteomes" id="UP000789390"/>
    </source>
</evidence>
<reference evidence="2" key="1">
    <citation type="submission" date="2021-11" db="EMBL/GenBank/DDBJ databases">
        <authorList>
            <person name="Schell T."/>
        </authorList>
    </citation>
    <scope>NUCLEOTIDE SEQUENCE</scope>
    <source>
        <strain evidence="2">M5</strain>
    </source>
</reference>